<comment type="caution">
    <text evidence="2">The sequence shown here is derived from an EMBL/GenBank/DDBJ whole genome shotgun (WGS) entry which is preliminary data.</text>
</comment>
<reference evidence="2 3" key="1">
    <citation type="submission" date="2017-03" db="EMBL/GenBank/DDBJ databases">
        <title>Draft genome sequence of Streptomyces scabrisporus NF3, endophyte isolated from Amphipterygium adstringens.</title>
        <authorList>
            <person name="Vazquez M."/>
            <person name="Ceapa C.D."/>
            <person name="Rodriguez Luna D."/>
            <person name="Sanchez Esquivel S."/>
        </authorList>
    </citation>
    <scope>NUCLEOTIDE SEQUENCE [LARGE SCALE GENOMIC DNA]</scope>
    <source>
        <strain evidence="2 3">NF3</strain>
    </source>
</reference>
<dbReference type="InterPro" id="IPR043917">
    <property type="entry name" value="DUF5753"/>
</dbReference>
<dbReference type="PROSITE" id="PS50943">
    <property type="entry name" value="HTH_CROC1"/>
    <property type="match status" value="1"/>
</dbReference>
<keyword evidence="3" id="KW-1185">Reference proteome</keyword>
<dbReference type="EMBL" id="MWQN01000005">
    <property type="protein sequence ID" value="OPC76817.1"/>
    <property type="molecule type" value="Genomic_DNA"/>
</dbReference>
<dbReference type="Pfam" id="PF19054">
    <property type="entry name" value="DUF5753"/>
    <property type="match status" value="1"/>
</dbReference>
<dbReference type="AlphaFoldDB" id="A0A1T3NJ04"/>
<dbReference type="InterPro" id="IPR010982">
    <property type="entry name" value="Lambda_DNA-bd_dom_sf"/>
</dbReference>
<protein>
    <recommendedName>
        <fullName evidence="1">HTH cro/C1-type domain-containing protein</fullName>
    </recommendedName>
</protein>
<accession>A0A1T3NJ04</accession>
<organism evidence="2 3">
    <name type="scientific">Embleya scabrispora</name>
    <dbReference type="NCBI Taxonomy" id="159449"/>
    <lineage>
        <taxon>Bacteria</taxon>
        <taxon>Bacillati</taxon>
        <taxon>Actinomycetota</taxon>
        <taxon>Actinomycetes</taxon>
        <taxon>Kitasatosporales</taxon>
        <taxon>Streptomycetaceae</taxon>
        <taxon>Embleya</taxon>
    </lineage>
</organism>
<dbReference type="Gene3D" id="1.10.260.40">
    <property type="entry name" value="lambda repressor-like DNA-binding domains"/>
    <property type="match status" value="1"/>
</dbReference>
<evidence type="ECO:0000313" key="2">
    <source>
        <dbReference type="EMBL" id="OPC76817.1"/>
    </source>
</evidence>
<dbReference type="Proteomes" id="UP000190037">
    <property type="component" value="Unassembled WGS sequence"/>
</dbReference>
<evidence type="ECO:0000259" key="1">
    <source>
        <dbReference type="PROSITE" id="PS50943"/>
    </source>
</evidence>
<evidence type="ECO:0000313" key="3">
    <source>
        <dbReference type="Proteomes" id="UP000190037"/>
    </source>
</evidence>
<dbReference type="SUPFAM" id="SSF47413">
    <property type="entry name" value="lambda repressor-like DNA-binding domains"/>
    <property type="match status" value="1"/>
</dbReference>
<dbReference type="CDD" id="cd00093">
    <property type="entry name" value="HTH_XRE"/>
    <property type="match status" value="1"/>
</dbReference>
<dbReference type="GO" id="GO:0003677">
    <property type="term" value="F:DNA binding"/>
    <property type="evidence" value="ECO:0007669"/>
    <property type="project" value="InterPro"/>
</dbReference>
<dbReference type="InterPro" id="IPR001387">
    <property type="entry name" value="Cro/C1-type_HTH"/>
</dbReference>
<sequence length="375" mass="40598">MGACPRCGAGVGGVSAPVGRACGDGPVVSVSGVRATLPAAPLWGVGGCRPAQHCGPHIFVSSTPRTHIFSSGVARIMHSGTPVPPTTGVETMTEARQPSLRRRRLGARLKGLREGAGLKQEQVGAILGYRNARISRIESGEGKVELALLWALLDVYGVDRDSPQGLALADMVDTGGERNWWHTYRSHLGSTHEDLLGLEADTARLSKWEPSLFPAVLQTEPYIRGILAAGRDLHHGDTERLDAHVQLRLGRSRVLDRDDFALTAVVGESALRTSADAALMRGQLDHVVEASQRPNVSVRIVPFDSGFNLGPDGPFSLFELRDGSRLVMVESLLNVVYLEKPDELRGYATAFDQLCERALNERESRELMHARARSL</sequence>
<dbReference type="STRING" id="159449.B4N89_45930"/>
<feature type="domain" description="HTH cro/C1-type" evidence="1">
    <location>
        <begin position="109"/>
        <end position="163"/>
    </location>
</feature>
<proteinExistence type="predicted"/>
<gene>
    <name evidence="2" type="ORF">B4N89_45930</name>
</gene>
<dbReference type="Pfam" id="PF13560">
    <property type="entry name" value="HTH_31"/>
    <property type="match status" value="1"/>
</dbReference>
<dbReference type="SMART" id="SM00530">
    <property type="entry name" value="HTH_XRE"/>
    <property type="match status" value="1"/>
</dbReference>
<name>A0A1T3NJ04_9ACTN</name>